<evidence type="ECO:0000256" key="1">
    <source>
        <dbReference type="SAM" id="MobiDB-lite"/>
    </source>
</evidence>
<feature type="compositionally biased region" description="Basic residues" evidence="1">
    <location>
        <begin position="138"/>
        <end position="148"/>
    </location>
</feature>
<feature type="compositionally biased region" description="Low complexity" evidence="1">
    <location>
        <begin position="98"/>
        <end position="136"/>
    </location>
</feature>
<evidence type="ECO:0000313" key="2">
    <source>
        <dbReference type="EMBL" id="JAB86736.1"/>
    </source>
</evidence>
<feature type="compositionally biased region" description="Basic and acidic residues" evidence="1">
    <location>
        <begin position="33"/>
        <end position="43"/>
    </location>
</feature>
<accession>W8B0I0</accession>
<feature type="compositionally biased region" description="Low complexity" evidence="1">
    <location>
        <begin position="168"/>
        <end position="180"/>
    </location>
</feature>
<proteinExistence type="evidence at transcript level"/>
<protein>
    <submittedName>
        <fullName evidence="2">Uncharacterized protein</fullName>
    </submittedName>
</protein>
<organism evidence="2">
    <name type="scientific">Ceratitis capitata</name>
    <name type="common">Mediterranean fruit fly</name>
    <name type="synonym">Tephritis capitata</name>
    <dbReference type="NCBI Taxonomy" id="7213"/>
    <lineage>
        <taxon>Eukaryota</taxon>
        <taxon>Metazoa</taxon>
        <taxon>Ecdysozoa</taxon>
        <taxon>Arthropoda</taxon>
        <taxon>Hexapoda</taxon>
        <taxon>Insecta</taxon>
        <taxon>Pterygota</taxon>
        <taxon>Neoptera</taxon>
        <taxon>Endopterygota</taxon>
        <taxon>Diptera</taxon>
        <taxon>Brachycera</taxon>
        <taxon>Muscomorpha</taxon>
        <taxon>Tephritoidea</taxon>
        <taxon>Tephritidae</taxon>
        <taxon>Ceratitis</taxon>
        <taxon>Ceratitis</taxon>
    </lineage>
</organism>
<feature type="region of interest" description="Disordered" evidence="1">
    <location>
        <begin position="19"/>
        <end position="43"/>
    </location>
</feature>
<dbReference type="EMBL" id="GAMC01019816">
    <property type="protein sequence ID" value="JAB86739.1"/>
    <property type="molecule type" value="mRNA"/>
</dbReference>
<feature type="region of interest" description="Disordered" evidence="1">
    <location>
        <begin position="97"/>
        <end position="180"/>
    </location>
</feature>
<dbReference type="AlphaFoldDB" id="W8B0I0"/>
<feature type="compositionally biased region" description="Polar residues" evidence="1">
    <location>
        <begin position="151"/>
        <end position="161"/>
    </location>
</feature>
<sequence length="314" mass="34945">MPPALVAPVSIAPTSNIIHFPNHSPNPPPPNSKHFDPANRKNENDCTKLTEVKIPALLSPLRISLPTSAAASAISNNLYAQTHAPTNCQQLLSASPQINHISNPNPSQNQNLNHSPNPNPSSYLSCSQSQNQSNQNKHYPHNRGLHRNQHLDQSQNHFSQQHVRKKNSNLNSNYDNNKNNTLMVSNNISYTHHTQPIRHKCKQHNHSDSSYNNNNNSIKIKSARNYCISNAERRKDGRSKIDKNVPDHIRGDHLYIYGTLSISFVAAADTTAGIYSKATTVHYNTNLSSRRAIGRIDTTRLHAEACGESALARH</sequence>
<dbReference type="EMBL" id="GAMC01019819">
    <property type="protein sequence ID" value="JAB86736.1"/>
    <property type="molecule type" value="mRNA"/>
</dbReference>
<name>W8B0I0_CERCA</name>
<reference evidence="2" key="1">
    <citation type="submission" date="2013-07" db="EMBL/GenBank/DDBJ databases">
        <authorList>
            <person name="Geib S."/>
        </authorList>
    </citation>
    <scope>NUCLEOTIDE SEQUENCE</scope>
</reference>
<dbReference type="EMBL" id="GAMC01019825">
    <property type="protein sequence ID" value="JAB86730.1"/>
    <property type="molecule type" value="mRNA"/>
</dbReference>
<dbReference type="EMBL" id="GAMC01019822">
    <property type="protein sequence ID" value="JAB86733.1"/>
    <property type="molecule type" value="mRNA"/>
</dbReference>
<reference evidence="2" key="2">
    <citation type="journal article" date="2014" name="BMC Genomics">
        <title>A genomic perspective to assessing quality of mass-reared SIT flies used in Mediterranean fruit fly (Ceratitis capitata) eradication in California.</title>
        <authorList>
            <person name="Calla B."/>
            <person name="Hall B."/>
            <person name="Hou S."/>
            <person name="Geib S.M."/>
        </authorList>
    </citation>
    <scope>NUCLEOTIDE SEQUENCE</scope>
</reference>
<dbReference type="OrthoDB" id="8062037at2759"/>